<dbReference type="EMBL" id="JAGFBF010000005">
    <property type="protein sequence ID" value="MBO2990260.1"/>
    <property type="molecule type" value="Genomic_DNA"/>
</dbReference>
<dbReference type="AlphaFoldDB" id="A0A939QDP8"/>
<feature type="domain" description="FAD dependent oxidoreductase" evidence="1">
    <location>
        <begin position="37"/>
        <end position="409"/>
    </location>
</feature>
<dbReference type="InterPro" id="IPR006076">
    <property type="entry name" value="FAD-dep_OxRdtase"/>
</dbReference>
<keyword evidence="3" id="KW-1185">Reference proteome</keyword>
<sequence>MHDFVNGSISHWMTQASAANTPDHPHRHASLPETEQDLVIVGGGLTGLWTAYYAITQHPEWKITVLEAEQVGYGGSGRNGGWLSTLIPGNRAVYARDAERQGRDGSAAVRAFQREMSGAIDETLRVADVEGIAADQHRGGQLQAATTPAALKRMRGTYAANLRNGYAEDSLELLSADELQQRINIAPALGGMFYRDTVRVDPAKLTLGLAQVVEAKGVQIFERAAVKSIAPGTVVASRGVVRARTVLSCVEAYTSEIESDAPGFGSRQLIPVNSSMIVTAPLSDADWERIGWNGLECLNDGAHTFVYAQRTADGRIAIGGRGTPYAYNSGTPGRGAVDDATIQTLKDRLDYFFPGTRFTIDHAWRGAIGVTRDWCAGIFFDPETRIGTARGYAGHGLTATNLAARTLLDRVSGEWTELTALPWNDHESGVWEPEPIRWTGVHTMYRLFGVADRWEEARHSEDTSLIARFGSRLAGLHE</sequence>
<evidence type="ECO:0000313" key="3">
    <source>
        <dbReference type="Proteomes" id="UP000668403"/>
    </source>
</evidence>
<gene>
    <name evidence="2" type="ORF">J4H85_09680</name>
</gene>
<evidence type="ECO:0000313" key="2">
    <source>
        <dbReference type="EMBL" id="MBO2990260.1"/>
    </source>
</evidence>
<organism evidence="2 3">
    <name type="scientific">Leucobacter tardus</name>
    <dbReference type="NCBI Taxonomy" id="501483"/>
    <lineage>
        <taxon>Bacteria</taxon>
        <taxon>Bacillati</taxon>
        <taxon>Actinomycetota</taxon>
        <taxon>Actinomycetes</taxon>
        <taxon>Micrococcales</taxon>
        <taxon>Microbacteriaceae</taxon>
        <taxon>Leucobacter</taxon>
    </lineage>
</organism>
<dbReference type="Gene3D" id="3.30.9.10">
    <property type="entry name" value="D-Amino Acid Oxidase, subunit A, domain 2"/>
    <property type="match status" value="1"/>
</dbReference>
<evidence type="ECO:0000259" key="1">
    <source>
        <dbReference type="Pfam" id="PF01266"/>
    </source>
</evidence>
<dbReference type="PANTHER" id="PTHR13847">
    <property type="entry name" value="SARCOSINE DEHYDROGENASE-RELATED"/>
    <property type="match status" value="1"/>
</dbReference>
<dbReference type="InterPro" id="IPR036188">
    <property type="entry name" value="FAD/NAD-bd_sf"/>
</dbReference>
<dbReference type="Gene3D" id="3.50.50.60">
    <property type="entry name" value="FAD/NAD(P)-binding domain"/>
    <property type="match status" value="1"/>
</dbReference>
<name>A0A939QDP8_9MICO</name>
<accession>A0A939QDP8</accession>
<dbReference type="Pfam" id="PF01266">
    <property type="entry name" value="DAO"/>
    <property type="match status" value="1"/>
</dbReference>
<protein>
    <submittedName>
        <fullName evidence="2">FAD-dependent oxidoreductase</fullName>
    </submittedName>
</protein>
<dbReference type="SUPFAM" id="SSF51905">
    <property type="entry name" value="FAD/NAD(P)-binding domain"/>
    <property type="match status" value="1"/>
</dbReference>
<comment type="caution">
    <text evidence="2">The sequence shown here is derived from an EMBL/GenBank/DDBJ whole genome shotgun (WGS) entry which is preliminary data.</text>
</comment>
<dbReference type="Proteomes" id="UP000668403">
    <property type="component" value="Unassembled WGS sequence"/>
</dbReference>
<proteinExistence type="predicted"/>
<dbReference type="RefSeq" id="WP_208239117.1">
    <property type="nucleotide sequence ID" value="NZ_BAAAQU010000002.1"/>
</dbReference>
<reference evidence="2" key="1">
    <citation type="submission" date="2021-03" db="EMBL/GenBank/DDBJ databases">
        <title>Leucobacter chromiisoli sp. nov., isolated from chromium-containing soil of chemical plant.</title>
        <authorList>
            <person name="Xu Z."/>
        </authorList>
    </citation>
    <scope>NUCLEOTIDE SEQUENCE</scope>
    <source>
        <strain evidence="2">K 70/01</strain>
    </source>
</reference>
<dbReference type="GO" id="GO:0005737">
    <property type="term" value="C:cytoplasm"/>
    <property type="evidence" value="ECO:0007669"/>
    <property type="project" value="TreeGrafter"/>
</dbReference>
<dbReference type="PANTHER" id="PTHR13847:SF285">
    <property type="entry name" value="FAD DEPENDENT OXIDOREDUCTASE DOMAIN-CONTAINING PROTEIN"/>
    <property type="match status" value="1"/>
</dbReference>